<gene>
    <name evidence="3" type="ORF">LVIROSA_LOCUS29585</name>
</gene>
<sequence>MYASLIFSILKIILHLLQQVLAVTVRFIQKDAEEKKTSFNPIPYFRLFIGWMPDLSTLDPVFEDAIFQVLTALGTSFHSLQPLKVLAFSFVWLDLVSHRSFMPKLLSGNVQKDWPYFQRLLVDLFQFMEPLLRNAELGYPMRNIVLSAFPRNMRLPDPSTPNLKIDLLVDISQLPRILSEMDATLKTKKMKNDVDEYLKTRPQGTSFLSKLKQLLLSPSEAARARTRYNVPLMNSLVLYL</sequence>
<dbReference type="GO" id="GO:0000932">
    <property type="term" value="C:P-body"/>
    <property type="evidence" value="ECO:0007669"/>
    <property type="project" value="TreeGrafter"/>
</dbReference>
<accession>A0AAU9P0U0</accession>
<feature type="domain" description="CCR4-Not complex component Not1 C-terminal" evidence="2">
    <location>
        <begin position="61"/>
        <end position="137"/>
    </location>
</feature>
<reference evidence="3 4" key="1">
    <citation type="submission" date="2022-01" db="EMBL/GenBank/DDBJ databases">
        <authorList>
            <person name="Xiong W."/>
            <person name="Schranz E."/>
        </authorList>
    </citation>
    <scope>NUCLEOTIDE SEQUENCE [LARGE SCALE GENOMIC DNA]</scope>
</reference>
<comment type="caution">
    <text evidence="3">The sequence shown here is derived from an EMBL/GenBank/DDBJ whole genome shotgun (WGS) entry which is preliminary data.</text>
</comment>
<protein>
    <recommendedName>
        <fullName evidence="2">CCR4-Not complex component Not1 C-terminal domain-containing protein</fullName>
    </recommendedName>
</protein>
<dbReference type="GO" id="GO:0000288">
    <property type="term" value="P:nuclear-transcribed mRNA catabolic process, deadenylation-dependent decay"/>
    <property type="evidence" value="ECO:0007669"/>
    <property type="project" value="TreeGrafter"/>
</dbReference>
<dbReference type="EMBL" id="CAKMRJ010005523">
    <property type="protein sequence ID" value="CAH1443684.1"/>
    <property type="molecule type" value="Genomic_DNA"/>
</dbReference>
<dbReference type="Pfam" id="PF04054">
    <property type="entry name" value="Not1"/>
    <property type="match status" value="2"/>
</dbReference>
<dbReference type="InterPro" id="IPR040398">
    <property type="entry name" value="Not1"/>
</dbReference>
<name>A0AAU9P0U0_9ASTR</name>
<dbReference type="GO" id="GO:0030015">
    <property type="term" value="C:CCR4-NOT core complex"/>
    <property type="evidence" value="ECO:0007669"/>
    <property type="project" value="InterPro"/>
</dbReference>
<dbReference type="PANTHER" id="PTHR13162:SF8">
    <property type="entry name" value="CCR4-NOT TRANSCRIPTION COMPLEX SUBUNIT 1"/>
    <property type="match status" value="1"/>
</dbReference>
<dbReference type="InterPro" id="IPR007196">
    <property type="entry name" value="CCR4-Not_Not1_C"/>
</dbReference>
<feature type="chain" id="PRO_5043852051" description="CCR4-Not complex component Not1 C-terminal domain-containing protein" evidence="1">
    <location>
        <begin position="23"/>
        <end position="240"/>
    </location>
</feature>
<dbReference type="Gene3D" id="1.25.40.800">
    <property type="match status" value="1"/>
</dbReference>
<dbReference type="Proteomes" id="UP001157418">
    <property type="component" value="Unassembled WGS sequence"/>
</dbReference>
<dbReference type="GO" id="GO:0060090">
    <property type="term" value="F:molecular adaptor activity"/>
    <property type="evidence" value="ECO:0007669"/>
    <property type="project" value="TreeGrafter"/>
</dbReference>
<keyword evidence="1" id="KW-0732">Signal</keyword>
<evidence type="ECO:0000259" key="2">
    <source>
        <dbReference type="Pfam" id="PF04054"/>
    </source>
</evidence>
<keyword evidence="4" id="KW-1185">Reference proteome</keyword>
<feature type="domain" description="CCR4-Not complex component Not1 C-terminal" evidence="2">
    <location>
        <begin position="141"/>
        <end position="240"/>
    </location>
</feature>
<feature type="signal peptide" evidence="1">
    <location>
        <begin position="1"/>
        <end position="22"/>
    </location>
</feature>
<organism evidence="3 4">
    <name type="scientific">Lactuca virosa</name>
    <dbReference type="NCBI Taxonomy" id="75947"/>
    <lineage>
        <taxon>Eukaryota</taxon>
        <taxon>Viridiplantae</taxon>
        <taxon>Streptophyta</taxon>
        <taxon>Embryophyta</taxon>
        <taxon>Tracheophyta</taxon>
        <taxon>Spermatophyta</taxon>
        <taxon>Magnoliopsida</taxon>
        <taxon>eudicotyledons</taxon>
        <taxon>Gunneridae</taxon>
        <taxon>Pentapetalae</taxon>
        <taxon>asterids</taxon>
        <taxon>campanulids</taxon>
        <taxon>Asterales</taxon>
        <taxon>Asteraceae</taxon>
        <taxon>Cichorioideae</taxon>
        <taxon>Cichorieae</taxon>
        <taxon>Lactucinae</taxon>
        <taxon>Lactuca</taxon>
    </lineage>
</organism>
<dbReference type="GO" id="GO:0017148">
    <property type="term" value="P:negative regulation of translation"/>
    <property type="evidence" value="ECO:0007669"/>
    <property type="project" value="InterPro"/>
</dbReference>
<dbReference type="PANTHER" id="PTHR13162">
    <property type="entry name" value="CCR4-NOT TRANSCRIPTION COMPLEX"/>
    <property type="match status" value="1"/>
</dbReference>
<evidence type="ECO:0000256" key="1">
    <source>
        <dbReference type="SAM" id="SignalP"/>
    </source>
</evidence>
<dbReference type="AlphaFoldDB" id="A0AAU9P0U0"/>
<evidence type="ECO:0000313" key="3">
    <source>
        <dbReference type="EMBL" id="CAH1443684.1"/>
    </source>
</evidence>
<evidence type="ECO:0000313" key="4">
    <source>
        <dbReference type="Proteomes" id="UP001157418"/>
    </source>
</evidence>
<proteinExistence type="predicted"/>
<dbReference type="Gene3D" id="1.25.40.790">
    <property type="match status" value="1"/>
</dbReference>